<dbReference type="EMBL" id="JAAKZV010000143">
    <property type="protein sequence ID" value="NGN67454.1"/>
    <property type="molecule type" value="Genomic_DNA"/>
</dbReference>
<dbReference type="InterPro" id="IPR042185">
    <property type="entry name" value="Serpin_sf_2"/>
</dbReference>
<evidence type="ECO:0000313" key="5">
    <source>
        <dbReference type="Proteomes" id="UP000481583"/>
    </source>
</evidence>
<comment type="caution">
    <text evidence="4">The sequence shown here is derived from an EMBL/GenBank/DDBJ whole genome shotgun (WGS) entry which is preliminary data.</text>
</comment>
<proteinExistence type="inferred from homology"/>
<feature type="domain" description="Serpin" evidence="3">
    <location>
        <begin position="122"/>
        <end position="466"/>
    </location>
</feature>
<feature type="transmembrane region" description="Helical" evidence="2">
    <location>
        <begin position="44"/>
        <end position="65"/>
    </location>
</feature>
<dbReference type="Pfam" id="PF00079">
    <property type="entry name" value="Serpin"/>
    <property type="match status" value="1"/>
</dbReference>
<reference evidence="4 5" key="1">
    <citation type="submission" date="2020-02" db="EMBL/GenBank/DDBJ databases">
        <title>Whole-genome analyses of novel actinobacteria.</title>
        <authorList>
            <person name="Sahin N."/>
        </authorList>
    </citation>
    <scope>NUCLEOTIDE SEQUENCE [LARGE SCALE GENOMIC DNA]</scope>
    <source>
        <strain evidence="4 5">A7024</strain>
    </source>
</reference>
<evidence type="ECO:0000256" key="2">
    <source>
        <dbReference type="SAM" id="Phobius"/>
    </source>
</evidence>
<name>A0A6G4U5K0_9ACTN</name>
<evidence type="ECO:0000313" key="4">
    <source>
        <dbReference type="EMBL" id="NGN67454.1"/>
    </source>
</evidence>
<organism evidence="4 5">
    <name type="scientific">Streptomyces coryli</name>
    <dbReference type="NCBI Taxonomy" id="1128680"/>
    <lineage>
        <taxon>Bacteria</taxon>
        <taxon>Bacillati</taxon>
        <taxon>Actinomycetota</taxon>
        <taxon>Actinomycetes</taxon>
        <taxon>Kitasatosporales</taxon>
        <taxon>Streptomycetaceae</taxon>
        <taxon>Streptomyces</taxon>
    </lineage>
</organism>
<dbReference type="InterPro" id="IPR000215">
    <property type="entry name" value="Serpin_fam"/>
</dbReference>
<feature type="transmembrane region" description="Helical" evidence="2">
    <location>
        <begin position="12"/>
        <end position="32"/>
    </location>
</feature>
<dbReference type="SMART" id="SM00093">
    <property type="entry name" value="SERPIN"/>
    <property type="match status" value="1"/>
</dbReference>
<sequence length="470" mass="49272">MTTTNRDVRAVRVALTARFGLTGVLNALWVGALPAIDARLDLGAGRIGALLLVVAVGGLTAMPVAGRLADRWDGRRLLSLAAPAAALSLLGPALAGSAGVLMAAAALMGVLKGSLNMALTAQAVAVERDSGRPLISRLHGTWALGAVAGGAEGATAAELRAVLGVAGADAAAAVTAAARELAESEAVEVATGAWAIVPVYRAYRESLPDIGFGHLPADRNTAEMDAWIRKATHGLVRTVPARPDPDETRLLLLNALYLKARWEREFDPQSTADLPFTDARGTETRVPTMRRPVELSDAWTVPERGAEVVELGCKDGAARVRFVLGPPGAGAQEVLPAAWQPGADRRPLDADEVYVSLPRHQLRTNLNVLPHLNAMGVRRAASDDAEFPLLSPEPLKISQVAQEAVLKVAEKGVEAAAVTMVVMAQAGSAPRPRRIHHVAFDRPFGTVVLDPTGTVPLFAAWQASAPRDVS</sequence>
<dbReference type="InterPro" id="IPR023796">
    <property type="entry name" value="Serpin_dom"/>
</dbReference>
<dbReference type="RefSeq" id="WP_165240747.1">
    <property type="nucleotide sequence ID" value="NZ_JAAKZV010000143.1"/>
</dbReference>
<keyword evidence="2" id="KW-0812">Transmembrane</keyword>
<evidence type="ECO:0000259" key="3">
    <source>
        <dbReference type="SMART" id="SM00093"/>
    </source>
</evidence>
<comment type="similarity">
    <text evidence="1">Belongs to the serpin family.</text>
</comment>
<accession>A0A6G4U5K0</accession>
<dbReference type="GO" id="GO:0005615">
    <property type="term" value="C:extracellular space"/>
    <property type="evidence" value="ECO:0007669"/>
    <property type="project" value="InterPro"/>
</dbReference>
<dbReference type="Proteomes" id="UP000481583">
    <property type="component" value="Unassembled WGS sequence"/>
</dbReference>
<evidence type="ECO:0000256" key="1">
    <source>
        <dbReference type="RuleBase" id="RU000411"/>
    </source>
</evidence>
<gene>
    <name evidence="4" type="ORF">G5C51_26560</name>
</gene>
<dbReference type="PANTHER" id="PTHR11461:SF211">
    <property type="entry name" value="GH10112P-RELATED"/>
    <property type="match status" value="1"/>
</dbReference>
<dbReference type="AlphaFoldDB" id="A0A6G4U5K0"/>
<dbReference type="InterPro" id="IPR042178">
    <property type="entry name" value="Serpin_sf_1"/>
</dbReference>
<keyword evidence="2" id="KW-0472">Membrane</keyword>
<dbReference type="Gene3D" id="2.30.39.10">
    <property type="entry name" value="Alpha-1-antitrypsin, domain 1"/>
    <property type="match status" value="1"/>
</dbReference>
<feature type="transmembrane region" description="Helical" evidence="2">
    <location>
        <begin position="77"/>
        <end position="110"/>
    </location>
</feature>
<keyword evidence="2" id="KW-1133">Transmembrane helix</keyword>
<dbReference type="InterPro" id="IPR036259">
    <property type="entry name" value="MFS_trans_sf"/>
</dbReference>
<dbReference type="SUPFAM" id="SSF56574">
    <property type="entry name" value="Serpins"/>
    <property type="match status" value="1"/>
</dbReference>
<protein>
    <recommendedName>
        <fullName evidence="3">Serpin domain-containing protein</fullName>
    </recommendedName>
</protein>
<dbReference type="GO" id="GO:0004867">
    <property type="term" value="F:serine-type endopeptidase inhibitor activity"/>
    <property type="evidence" value="ECO:0007669"/>
    <property type="project" value="InterPro"/>
</dbReference>
<dbReference type="InterPro" id="IPR036186">
    <property type="entry name" value="Serpin_sf"/>
</dbReference>
<dbReference type="PANTHER" id="PTHR11461">
    <property type="entry name" value="SERINE PROTEASE INHIBITOR, SERPIN"/>
    <property type="match status" value="1"/>
</dbReference>
<keyword evidence="5" id="KW-1185">Reference proteome</keyword>
<dbReference type="SUPFAM" id="SSF103473">
    <property type="entry name" value="MFS general substrate transporter"/>
    <property type="match status" value="1"/>
</dbReference>
<dbReference type="Gene3D" id="3.30.497.10">
    <property type="entry name" value="Antithrombin, subunit I, domain 2"/>
    <property type="match status" value="1"/>
</dbReference>